<proteinExistence type="predicted"/>
<sequence length="211" mass="24163">MGFTLDISRLTRPSEHEVIDLPVFWSTSYPARLLTRHPDLAQPKLLYPYQRLHTARHYRLHSPYNDNRSHLQTAYSHRMSRLCKKVRQYLPALDSVHMAVCLMHSMRFKFMKTANGVTGLTDRWPDTLLLGKGVAARRWAKQPNPNAWLYGQCLDRDGPGAEAIMHATEVLDIEVFIFSGVGLPGQNAKQQRISERQMLTTLLAAEDHVAM</sequence>
<evidence type="ECO:0000313" key="2">
    <source>
        <dbReference type="Proteomes" id="UP000016931"/>
    </source>
</evidence>
<name>N1QII5_SPHMS</name>
<dbReference type="Proteomes" id="UP000016931">
    <property type="component" value="Unassembled WGS sequence"/>
</dbReference>
<dbReference type="HOGENOM" id="CLU_1305541_0_0_1"/>
<protein>
    <submittedName>
        <fullName evidence="1">Uncharacterized protein</fullName>
    </submittedName>
</protein>
<gene>
    <name evidence="1" type="ORF">SEPMUDRAFT_118939</name>
</gene>
<reference evidence="1 2" key="1">
    <citation type="journal article" date="2012" name="PLoS Pathog.">
        <title>Diverse lifestyles and strategies of plant pathogenesis encoded in the genomes of eighteen Dothideomycetes fungi.</title>
        <authorList>
            <person name="Ohm R.A."/>
            <person name="Feau N."/>
            <person name="Henrissat B."/>
            <person name="Schoch C.L."/>
            <person name="Horwitz B.A."/>
            <person name="Barry K.W."/>
            <person name="Condon B.J."/>
            <person name="Copeland A.C."/>
            <person name="Dhillon B."/>
            <person name="Glaser F."/>
            <person name="Hesse C.N."/>
            <person name="Kosti I."/>
            <person name="LaButti K."/>
            <person name="Lindquist E.A."/>
            <person name="Lucas S."/>
            <person name="Salamov A.A."/>
            <person name="Bradshaw R.E."/>
            <person name="Ciuffetti L."/>
            <person name="Hamelin R.C."/>
            <person name="Kema G.H.J."/>
            <person name="Lawrence C."/>
            <person name="Scott J.A."/>
            <person name="Spatafora J.W."/>
            <person name="Turgeon B.G."/>
            <person name="de Wit P.J.G.M."/>
            <person name="Zhong S."/>
            <person name="Goodwin S.B."/>
            <person name="Grigoriev I.V."/>
        </authorList>
    </citation>
    <scope>NUCLEOTIDE SEQUENCE [LARGE SCALE GENOMIC DNA]</scope>
    <source>
        <strain evidence="1 2">SO2202</strain>
    </source>
</reference>
<organism evidence="1 2">
    <name type="scientific">Sphaerulina musiva (strain SO2202)</name>
    <name type="common">Poplar stem canker fungus</name>
    <name type="synonym">Septoria musiva</name>
    <dbReference type="NCBI Taxonomy" id="692275"/>
    <lineage>
        <taxon>Eukaryota</taxon>
        <taxon>Fungi</taxon>
        <taxon>Dikarya</taxon>
        <taxon>Ascomycota</taxon>
        <taxon>Pezizomycotina</taxon>
        <taxon>Dothideomycetes</taxon>
        <taxon>Dothideomycetidae</taxon>
        <taxon>Mycosphaerellales</taxon>
        <taxon>Mycosphaerellaceae</taxon>
        <taxon>Sphaerulina</taxon>
    </lineage>
</organism>
<keyword evidence="2" id="KW-1185">Reference proteome</keyword>
<dbReference type="EMBL" id="KB456267">
    <property type="protein sequence ID" value="EMF10384.1"/>
    <property type="molecule type" value="Genomic_DNA"/>
</dbReference>
<dbReference type="AlphaFoldDB" id="N1QII5"/>
<evidence type="ECO:0000313" key="1">
    <source>
        <dbReference type="EMBL" id="EMF10384.1"/>
    </source>
</evidence>
<accession>N1QII5</accession>
<dbReference type="GeneID" id="27898601"/>
<dbReference type="RefSeq" id="XP_016758505.1">
    <property type="nucleotide sequence ID" value="XM_016901464.1"/>
</dbReference>